<name>A0A1U7J5Z1_9CYAN</name>
<comment type="caution">
    <text evidence="7">The sequence shown here is derived from an EMBL/GenBank/DDBJ whole genome shotgun (WGS) entry which is preliminary data.</text>
</comment>
<dbReference type="PANTHER" id="PTHR22845">
    <property type="entry name" value="APOPTOTIC PROTEASE-ACTIVATING FACTOR 1"/>
    <property type="match status" value="1"/>
</dbReference>
<keyword evidence="8" id="KW-1185">Reference proteome</keyword>
<protein>
    <submittedName>
        <fullName evidence="7">Uncharacterized protein</fullName>
    </submittedName>
</protein>
<dbReference type="SUPFAM" id="SSF48371">
    <property type="entry name" value="ARM repeat"/>
    <property type="match status" value="1"/>
</dbReference>
<dbReference type="InterPro" id="IPR016024">
    <property type="entry name" value="ARM-type_fold"/>
</dbReference>
<dbReference type="RefSeq" id="WP_073608234.1">
    <property type="nucleotide sequence ID" value="NZ_MRCG01000006.1"/>
</dbReference>
<dbReference type="PRINTS" id="PR00364">
    <property type="entry name" value="DISEASERSIST"/>
</dbReference>
<evidence type="ECO:0000313" key="8">
    <source>
        <dbReference type="Proteomes" id="UP000185557"/>
    </source>
</evidence>
<dbReference type="GO" id="GO:0006508">
    <property type="term" value="P:proteolysis"/>
    <property type="evidence" value="ECO:0007669"/>
    <property type="project" value="InterPro"/>
</dbReference>
<evidence type="ECO:0000259" key="4">
    <source>
        <dbReference type="Pfam" id="PF00656"/>
    </source>
</evidence>
<dbReference type="EMBL" id="MRCG01000006">
    <property type="protein sequence ID" value="OKH48305.1"/>
    <property type="molecule type" value="Genomic_DNA"/>
</dbReference>
<dbReference type="GO" id="GO:0005829">
    <property type="term" value="C:cytosol"/>
    <property type="evidence" value="ECO:0007669"/>
    <property type="project" value="UniProtKB-ARBA"/>
</dbReference>
<feature type="domain" description="NB-ARC" evidence="5">
    <location>
        <begin position="295"/>
        <end position="430"/>
    </location>
</feature>
<evidence type="ECO:0000313" key="7">
    <source>
        <dbReference type="EMBL" id="OKH48305.1"/>
    </source>
</evidence>
<keyword evidence="3" id="KW-0677">Repeat</keyword>
<dbReference type="InterPro" id="IPR029030">
    <property type="entry name" value="Caspase-like_dom_sf"/>
</dbReference>
<dbReference type="Proteomes" id="UP000185557">
    <property type="component" value="Unassembled WGS sequence"/>
</dbReference>
<dbReference type="Pfam" id="PF00931">
    <property type="entry name" value="NB-ARC"/>
    <property type="match status" value="1"/>
</dbReference>
<sequence>MSRDALIIGINQYRHGQLGNLTSPAADAEAIAQILEKHGHFTTVRRLPEAFKDDTAQVGLSGQVTRKQLREAIAQLFNPKTRTQSPDTALLYFSGHGWQSSLSATDGYLASSDANPDEDLGVELQWLRSQLEQSEVKQQIIWLDCCNSGNLLNFDSVISAQTGKVRDRYFITSSRDFEASYQNPGSAYSVLTKALLSGLDPNNADTGEVTNHSLTAHLQAALGGQIQAFRCESKGTILLTSGGAGRNISPPRKRYDIPLQMPPLPEHFVERPEYQQTVRDCLLSTNPKVFGTLVVSAIYGLGGIGKSVLAAKLAHEEAIQARFSDGILWATLGQSPDILPLLSGWIQALGDTDYKPTAIEPASVHLRTLLYDKKALLVVDDVWHPEHLEPFRVGGNACCVLVTTREARIPEAHRYDLDVMSPEQAMALMTQKLSEPPREDETQQALAFAHRVGYLPLALELAATQIEEGVSWAELFEDFQAEVARLETLDVYSQDDIPDDAKRRKYSLLACFNLSLKQLSTEQLRQFAWLGIVPEDVNLTQEMATTLWQVTPRQAGVILRLFSAKALMLSGAKQAGNQRAYRLHDLMHDLAQRLLTSPPDPAQAGDLPGLGLTKAEAHDQLLERYRSKTQNGQWHTLTDDGYIYAFLTWHMEQAKRPEAVHQLLQETSTAGRNGWYDACDAIGKPAGFVNDLARAWRVAEIRYEAEPETTLALLFRYALIRTSLNSLASNVPAELLDALVCHKIWQPAQGLAYAQQTQDPWRRAECISVLMPYLPESLLPEMLRIIYQIHDAGYRSFVLSKLATRFPAHWPNVLSAIRQIQDRYGSARRRREGFLYRAKALSELANQLPPELLPEALEVTRQITDESDCAMALRELAKQLPELLPEALEVTRQITDESHRANALRELAKQLPELLPEALEVTRQIRDESDRANALSELVEHLPPELLPEALEMTHQLSDESHRTMVLREPAKQLPPELLPEALEMTRQLSDEFDRAVTLMELAKQLPPELLPEALEVTRQIRNEFARARVLSELVEHLPPELLPKALEVTRQITDESHRANALRELAKQLPELLPEALEVTRQIRDESDRTSALSELVEHLPPELLPKALEMTRQITDDSDRVSALSELVEHLPPELLPEALEVTRQIRDEFVRAMALMELAKQLPELLPEALEVTRQIRDESYRVRAFGALAKQLPPELLPEVLEVTRQIRDEFARTIAFMELAKQLPPELLPEALEVTRQIRSEFARALALSKLVEHLSPELLPEALEMTRQINIESVRASTLRELAKQLPELLSEALEVTRQINDESVY</sequence>
<keyword evidence="2" id="KW-0053">Apoptosis</keyword>
<dbReference type="Gene3D" id="1.25.40.10">
    <property type="entry name" value="Tetratricopeptide repeat domain"/>
    <property type="match status" value="4"/>
</dbReference>
<dbReference type="InterPro" id="IPR027417">
    <property type="entry name" value="P-loop_NTPase"/>
</dbReference>
<dbReference type="Pfam" id="PF00656">
    <property type="entry name" value="Peptidase_C14"/>
    <property type="match status" value="1"/>
</dbReference>
<evidence type="ECO:0000256" key="2">
    <source>
        <dbReference type="ARBA" id="ARBA00022703"/>
    </source>
</evidence>
<dbReference type="GO" id="GO:0043531">
    <property type="term" value="F:ADP binding"/>
    <property type="evidence" value="ECO:0007669"/>
    <property type="project" value="InterPro"/>
</dbReference>
<dbReference type="Gene3D" id="1.10.10.10">
    <property type="entry name" value="Winged helix-like DNA-binding domain superfamily/Winged helix DNA-binding domain"/>
    <property type="match status" value="1"/>
</dbReference>
<dbReference type="Gene3D" id="3.40.50.1460">
    <property type="match status" value="1"/>
</dbReference>
<dbReference type="InterPro" id="IPR041452">
    <property type="entry name" value="APAF1_C"/>
</dbReference>
<evidence type="ECO:0000256" key="3">
    <source>
        <dbReference type="ARBA" id="ARBA00022737"/>
    </source>
</evidence>
<dbReference type="InterPro" id="IPR011600">
    <property type="entry name" value="Pept_C14_caspase"/>
</dbReference>
<dbReference type="PANTHER" id="PTHR22845:SF5">
    <property type="entry name" value="APOPTOTIC PROTEASE-ACTIVATING FACTOR 1"/>
    <property type="match status" value="1"/>
</dbReference>
<dbReference type="InterPro" id="IPR002182">
    <property type="entry name" value="NB-ARC"/>
</dbReference>
<dbReference type="SUPFAM" id="SSF52540">
    <property type="entry name" value="P-loop containing nucleoside triphosphate hydrolases"/>
    <property type="match status" value="1"/>
</dbReference>
<dbReference type="Pfam" id="PF17908">
    <property type="entry name" value="APAF1_C"/>
    <property type="match status" value="1"/>
</dbReference>
<dbReference type="GO" id="GO:0004197">
    <property type="term" value="F:cysteine-type endopeptidase activity"/>
    <property type="evidence" value="ECO:0007669"/>
    <property type="project" value="InterPro"/>
</dbReference>
<gene>
    <name evidence="7" type="ORF">NIES30_09715</name>
</gene>
<dbReference type="InterPro" id="IPR011990">
    <property type="entry name" value="TPR-like_helical_dom_sf"/>
</dbReference>
<evidence type="ECO:0000259" key="6">
    <source>
        <dbReference type="Pfam" id="PF17908"/>
    </source>
</evidence>
<keyword evidence="1" id="KW-0853">WD repeat</keyword>
<feature type="domain" description="APAF-1 helical" evidence="6">
    <location>
        <begin position="617"/>
        <end position="664"/>
    </location>
</feature>
<proteinExistence type="predicted"/>
<evidence type="ECO:0000256" key="1">
    <source>
        <dbReference type="ARBA" id="ARBA00022574"/>
    </source>
</evidence>
<accession>A0A1U7J5Z1</accession>
<reference evidence="7 8" key="1">
    <citation type="submission" date="2016-11" db="EMBL/GenBank/DDBJ databases">
        <title>Draft Genome Sequences of Nine Cyanobacterial Strains from Diverse Habitats.</title>
        <authorList>
            <person name="Zhu T."/>
            <person name="Hou S."/>
            <person name="Lu X."/>
            <person name="Hess W.R."/>
        </authorList>
    </citation>
    <scope>NUCLEOTIDE SEQUENCE [LARGE SCALE GENOMIC DNA]</scope>
    <source>
        <strain evidence="7 8">NIES-30</strain>
    </source>
</reference>
<dbReference type="InterPro" id="IPR036388">
    <property type="entry name" value="WH-like_DNA-bd_sf"/>
</dbReference>
<organism evidence="7 8">
    <name type="scientific">Phormidium tenue NIES-30</name>
    <dbReference type="NCBI Taxonomy" id="549789"/>
    <lineage>
        <taxon>Bacteria</taxon>
        <taxon>Bacillati</taxon>
        <taxon>Cyanobacteriota</taxon>
        <taxon>Cyanophyceae</taxon>
        <taxon>Oscillatoriophycideae</taxon>
        <taxon>Oscillatoriales</taxon>
        <taxon>Oscillatoriaceae</taxon>
        <taxon>Phormidium</taxon>
    </lineage>
</organism>
<evidence type="ECO:0000259" key="5">
    <source>
        <dbReference type="Pfam" id="PF00931"/>
    </source>
</evidence>
<dbReference type="SUPFAM" id="SSF52129">
    <property type="entry name" value="Caspase-like"/>
    <property type="match status" value="1"/>
</dbReference>
<dbReference type="OrthoDB" id="5621943at2"/>
<dbReference type="STRING" id="549789.NIES30_09715"/>
<dbReference type="Gene3D" id="3.40.50.300">
    <property type="entry name" value="P-loop containing nucleotide triphosphate hydrolases"/>
    <property type="match status" value="1"/>
</dbReference>
<dbReference type="Gene3D" id="1.25.40.370">
    <property type="match status" value="1"/>
</dbReference>
<feature type="domain" description="Peptidase C14 caspase" evidence="4">
    <location>
        <begin position="5"/>
        <end position="221"/>
    </location>
</feature>